<dbReference type="EMBL" id="JSVA01000004">
    <property type="protein sequence ID" value="KOF04011.1"/>
    <property type="molecule type" value="Genomic_DNA"/>
</dbReference>
<dbReference type="Pfam" id="PF02348">
    <property type="entry name" value="CTP_transf_3"/>
    <property type="match status" value="1"/>
</dbReference>
<name>A0A0L8AP35_9BACT</name>
<dbReference type="PANTHER" id="PTHR42866">
    <property type="entry name" value="3-DEOXY-MANNO-OCTULOSONATE CYTIDYLYLTRANSFERASE"/>
    <property type="match status" value="1"/>
</dbReference>
<dbReference type="PATRIC" id="fig|1566026.4.peg.2397"/>
<dbReference type="PANTHER" id="PTHR42866:SF1">
    <property type="entry name" value="SPORE COAT POLYSACCHARIDE BIOSYNTHESIS PROTEIN SPSF"/>
    <property type="match status" value="1"/>
</dbReference>
<proteinExistence type="predicted"/>
<accession>A0A0L8AP35</accession>
<sequence length="251" mass="28864">MEVIIITQARVGSTRLPGKVLKKINNQSLLQIHLSRLKKSKLASKIIVATTFEEGVEQIVEIGKVMSVDVFQGSTDDVLDRFFQSVKEYAPDYVVRVTSDCPLIDANLIDQVIDLTINNELDYAANILKELYPDGQDVEVVSFNTLKRAWEEAKLQSDREHVTPFIRRNTDFMGGDLFKAQNLDCIKNYNQIRMTVDEQADFDAMETLINDLGLNETWETYTQHILKHPDRFKNQSIFRNEGYLKSLEKEK</sequence>
<comment type="caution">
    <text evidence="1">The sequence shown here is derived from an EMBL/GenBank/DDBJ whole genome shotgun (WGS) entry which is preliminary data.</text>
</comment>
<dbReference type="Gene3D" id="3.90.550.10">
    <property type="entry name" value="Spore Coat Polysaccharide Biosynthesis Protein SpsA, Chain A"/>
    <property type="match status" value="1"/>
</dbReference>
<dbReference type="SUPFAM" id="SSF53448">
    <property type="entry name" value="Nucleotide-diphospho-sugar transferases"/>
    <property type="match status" value="1"/>
</dbReference>
<keyword evidence="2" id="KW-1185">Reference proteome</keyword>
<protein>
    <recommendedName>
        <fullName evidence="3">Acylneuraminate cytidylyltransferase</fullName>
    </recommendedName>
</protein>
<evidence type="ECO:0000313" key="2">
    <source>
        <dbReference type="Proteomes" id="UP000036908"/>
    </source>
</evidence>
<dbReference type="InterPro" id="IPR029044">
    <property type="entry name" value="Nucleotide-diphossugar_trans"/>
</dbReference>
<reference evidence="2" key="1">
    <citation type="submission" date="2014-11" db="EMBL/GenBank/DDBJ databases">
        <title>Genome sequencing of Roseivirga sp. D-25.</title>
        <authorList>
            <person name="Selvaratnam C."/>
            <person name="Thevarajoo S."/>
            <person name="Goh K.M."/>
            <person name="Eee R."/>
            <person name="Chan K.-G."/>
            <person name="Chong C.S."/>
        </authorList>
    </citation>
    <scope>NUCLEOTIDE SEQUENCE [LARGE SCALE GENOMIC DNA]</scope>
    <source>
        <strain evidence="2">D-25</strain>
    </source>
</reference>
<dbReference type="InterPro" id="IPR003329">
    <property type="entry name" value="Cytidylyl_trans"/>
</dbReference>
<evidence type="ECO:0008006" key="3">
    <source>
        <dbReference type="Google" id="ProtNLM"/>
    </source>
</evidence>
<evidence type="ECO:0000313" key="1">
    <source>
        <dbReference type="EMBL" id="KOF04011.1"/>
    </source>
</evidence>
<dbReference type="CDD" id="cd02518">
    <property type="entry name" value="GT2_SpsF"/>
    <property type="match status" value="1"/>
</dbReference>
<gene>
    <name evidence="1" type="ORF">OB69_03140</name>
</gene>
<dbReference type="AlphaFoldDB" id="A0A0L8AP35"/>
<dbReference type="Proteomes" id="UP000036908">
    <property type="component" value="Unassembled WGS sequence"/>
</dbReference>
<dbReference type="RefSeq" id="WP_071426690.1">
    <property type="nucleotide sequence ID" value="NZ_JSVA01000004.1"/>
</dbReference>
<organism evidence="1 2">
    <name type="scientific">Roseivirga seohaensis subsp. aquiponti</name>
    <dbReference type="NCBI Taxonomy" id="1566026"/>
    <lineage>
        <taxon>Bacteria</taxon>
        <taxon>Pseudomonadati</taxon>
        <taxon>Bacteroidota</taxon>
        <taxon>Cytophagia</taxon>
        <taxon>Cytophagales</taxon>
        <taxon>Roseivirgaceae</taxon>
        <taxon>Roseivirga</taxon>
    </lineage>
</organism>
<dbReference type="GO" id="GO:0005829">
    <property type="term" value="C:cytosol"/>
    <property type="evidence" value="ECO:0007669"/>
    <property type="project" value="TreeGrafter"/>
</dbReference>